<protein>
    <submittedName>
        <fullName evidence="2">Uncharacterized protein</fullName>
    </submittedName>
</protein>
<comment type="caution">
    <text evidence="2">The sequence shown here is derived from an EMBL/GenBank/DDBJ whole genome shotgun (WGS) entry which is preliminary data.</text>
</comment>
<dbReference type="AlphaFoldDB" id="A0A9D4JS01"/>
<dbReference type="EMBL" id="JAIWYP010000005">
    <property type="protein sequence ID" value="KAH3820684.1"/>
    <property type="molecule type" value="Genomic_DNA"/>
</dbReference>
<evidence type="ECO:0000256" key="1">
    <source>
        <dbReference type="SAM" id="MobiDB-lite"/>
    </source>
</evidence>
<name>A0A9D4JS01_DREPO</name>
<evidence type="ECO:0000313" key="3">
    <source>
        <dbReference type="Proteomes" id="UP000828390"/>
    </source>
</evidence>
<keyword evidence="3" id="KW-1185">Reference proteome</keyword>
<reference evidence="2" key="2">
    <citation type="submission" date="2020-11" db="EMBL/GenBank/DDBJ databases">
        <authorList>
            <person name="McCartney M.A."/>
            <person name="Auch B."/>
            <person name="Kono T."/>
            <person name="Mallez S."/>
            <person name="Becker A."/>
            <person name="Gohl D.M."/>
            <person name="Silverstein K.A.T."/>
            <person name="Koren S."/>
            <person name="Bechman K.B."/>
            <person name="Herman A."/>
            <person name="Abrahante J.E."/>
            <person name="Garbe J."/>
        </authorList>
    </citation>
    <scope>NUCLEOTIDE SEQUENCE</scope>
    <source>
        <strain evidence="2">Duluth1</strain>
        <tissue evidence="2">Whole animal</tissue>
    </source>
</reference>
<evidence type="ECO:0000313" key="2">
    <source>
        <dbReference type="EMBL" id="KAH3820684.1"/>
    </source>
</evidence>
<feature type="region of interest" description="Disordered" evidence="1">
    <location>
        <begin position="1"/>
        <end position="20"/>
    </location>
</feature>
<sequence length="58" mass="6745">MTPTTGQKLKKVKQASQRLCRSTHDKHIADMLSDNHENKNTFWNYIKSRRKDNCGVSP</sequence>
<organism evidence="2 3">
    <name type="scientific">Dreissena polymorpha</name>
    <name type="common">Zebra mussel</name>
    <name type="synonym">Mytilus polymorpha</name>
    <dbReference type="NCBI Taxonomy" id="45954"/>
    <lineage>
        <taxon>Eukaryota</taxon>
        <taxon>Metazoa</taxon>
        <taxon>Spiralia</taxon>
        <taxon>Lophotrochozoa</taxon>
        <taxon>Mollusca</taxon>
        <taxon>Bivalvia</taxon>
        <taxon>Autobranchia</taxon>
        <taxon>Heteroconchia</taxon>
        <taxon>Euheterodonta</taxon>
        <taxon>Imparidentia</taxon>
        <taxon>Neoheterodontei</taxon>
        <taxon>Myida</taxon>
        <taxon>Dreissenoidea</taxon>
        <taxon>Dreissenidae</taxon>
        <taxon>Dreissena</taxon>
    </lineage>
</organism>
<dbReference type="Proteomes" id="UP000828390">
    <property type="component" value="Unassembled WGS sequence"/>
</dbReference>
<proteinExistence type="predicted"/>
<reference evidence="2" key="1">
    <citation type="journal article" date="2019" name="bioRxiv">
        <title>The Genome of the Zebra Mussel, Dreissena polymorpha: A Resource for Invasive Species Research.</title>
        <authorList>
            <person name="McCartney M.A."/>
            <person name="Auch B."/>
            <person name="Kono T."/>
            <person name="Mallez S."/>
            <person name="Zhang Y."/>
            <person name="Obille A."/>
            <person name="Becker A."/>
            <person name="Abrahante J.E."/>
            <person name="Garbe J."/>
            <person name="Badalamenti J.P."/>
            <person name="Herman A."/>
            <person name="Mangelson H."/>
            <person name="Liachko I."/>
            <person name="Sullivan S."/>
            <person name="Sone E.D."/>
            <person name="Koren S."/>
            <person name="Silverstein K.A.T."/>
            <person name="Beckman K.B."/>
            <person name="Gohl D.M."/>
        </authorList>
    </citation>
    <scope>NUCLEOTIDE SEQUENCE</scope>
    <source>
        <strain evidence="2">Duluth1</strain>
        <tissue evidence="2">Whole animal</tissue>
    </source>
</reference>
<accession>A0A9D4JS01</accession>
<gene>
    <name evidence="2" type="ORF">DPMN_122432</name>
</gene>